<dbReference type="PANTHER" id="PTHR43084:SF1">
    <property type="entry name" value="PERSULFIDE DIOXYGENASE ETHE1, MITOCHONDRIAL"/>
    <property type="match status" value="1"/>
</dbReference>
<evidence type="ECO:0000313" key="2">
    <source>
        <dbReference type="EMBL" id="MDC7715078.1"/>
    </source>
</evidence>
<comment type="caution">
    <text evidence="2">The sequence shown here is derived from an EMBL/GenBank/DDBJ whole genome shotgun (WGS) entry which is preliminary data.</text>
</comment>
<dbReference type="InterPro" id="IPR001279">
    <property type="entry name" value="Metallo-B-lactamas"/>
</dbReference>
<dbReference type="EMBL" id="JAQQLE010000012">
    <property type="protein sequence ID" value="MDC7715078.1"/>
    <property type="molecule type" value="Genomic_DNA"/>
</dbReference>
<protein>
    <recommendedName>
        <fullName evidence="1">Metallo-beta-lactamase domain-containing protein</fullName>
    </recommendedName>
</protein>
<evidence type="ECO:0000313" key="3">
    <source>
        <dbReference type="Proteomes" id="UP001222030"/>
    </source>
</evidence>
<dbReference type="SUPFAM" id="SSF56281">
    <property type="entry name" value="Metallo-hydrolase/oxidoreductase"/>
    <property type="match status" value="1"/>
</dbReference>
<organism evidence="2 3">
    <name type="scientific">Vogesella margarita</name>
    <dbReference type="NCBI Taxonomy" id="2984199"/>
    <lineage>
        <taxon>Bacteria</taxon>
        <taxon>Pseudomonadati</taxon>
        <taxon>Pseudomonadota</taxon>
        <taxon>Betaproteobacteria</taxon>
        <taxon>Neisseriales</taxon>
        <taxon>Chromobacteriaceae</taxon>
        <taxon>Vogesella</taxon>
    </lineage>
</organism>
<dbReference type="PANTHER" id="PTHR43084">
    <property type="entry name" value="PERSULFIDE DIOXYGENASE ETHE1"/>
    <property type="match status" value="1"/>
</dbReference>
<gene>
    <name evidence="2" type="ORF">PQU96_13235</name>
</gene>
<dbReference type="InterPro" id="IPR051682">
    <property type="entry name" value="Mito_Persulfide_Diox"/>
</dbReference>
<dbReference type="Proteomes" id="UP001222030">
    <property type="component" value="Unassembled WGS sequence"/>
</dbReference>
<dbReference type="RefSeq" id="WP_272772879.1">
    <property type="nucleotide sequence ID" value="NZ_JAQQLE010000012.1"/>
</dbReference>
<feature type="domain" description="Metallo-beta-lactamase" evidence="1">
    <location>
        <begin position="44"/>
        <end position="137"/>
    </location>
</feature>
<dbReference type="Pfam" id="PF00753">
    <property type="entry name" value="Lactamase_B"/>
    <property type="match status" value="1"/>
</dbReference>
<dbReference type="Gene3D" id="3.60.15.10">
    <property type="entry name" value="Ribonuclease Z/Hydroxyacylglutathione hydrolase-like"/>
    <property type="match status" value="1"/>
</dbReference>
<evidence type="ECO:0000259" key="1">
    <source>
        <dbReference type="Pfam" id="PF00753"/>
    </source>
</evidence>
<accession>A0ABT5IRC6</accession>
<name>A0ABT5IRC6_9NEIS</name>
<sequence>MLFKQLATKESTLSYFFDCASWPSVQMHSYFLHESDQVLMKYEFEFLCDGQLLDVGNVKIKVLHTPGHTPDRVCLLVTDARRGEAPWFVITGDTLFVGAAGRPDLAGREVEMAGTLYDSLHGKLLTLPGELEIYPGHQAGSVCGAGLSGKPSSALGFEKRWNPALTMGKAAFVDYLTNEIPPRPVDMDAMVRANLGLGG</sequence>
<reference evidence="2 3" key="1">
    <citation type="submission" date="2023-01" db="EMBL/GenBank/DDBJ databases">
        <title>Novel species of the genus Vogesella isolated from rivers.</title>
        <authorList>
            <person name="Lu H."/>
        </authorList>
    </citation>
    <scope>NUCLEOTIDE SEQUENCE [LARGE SCALE GENOMIC DNA]</scope>
    <source>
        <strain evidence="2 3">LYT5W</strain>
    </source>
</reference>
<proteinExistence type="predicted"/>
<keyword evidence="3" id="KW-1185">Reference proteome</keyword>
<dbReference type="InterPro" id="IPR036866">
    <property type="entry name" value="RibonucZ/Hydroxyglut_hydro"/>
</dbReference>